<dbReference type="InterPro" id="IPR036047">
    <property type="entry name" value="F-box-like_dom_sf"/>
</dbReference>
<reference evidence="2 3" key="1">
    <citation type="submission" date="2019-04" db="EMBL/GenBank/DDBJ databases">
        <title>An improved genome assembly and genetic linkage map for asparagus bean, Vigna unguiculata ssp. sesquipedialis.</title>
        <authorList>
            <person name="Xia Q."/>
            <person name="Zhang R."/>
            <person name="Dong Y."/>
        </authorList>
    </citation>
    <scope>NUCLEOTIDE SEQUENCE [LARGE SCALE GENOMIC DNA]</scope>
    <source>
        <tissue evidence="2">Leaf</tissue>
    </source>
</reference>
<dbReference type="NCBIfam" id="TIGR01640">
    <property type="entry name" value="F_box_assoc_1"/>
    <property type="match status" value="1"/>
</dbReference>
<dbReference type="SUPFAM" id="SSF81383">
    <property type="entry name" value="F-box domain"/>
    <property type="match status" value="1"/>
</dbReference>
<proteinExistence type="predicted"/>
<dbReference type="PANTHER" id="PTHR31672">
    <property type="entry name" value="BNACNNG10540D PROTEIN"/>
    <property type="match status" value="1"/>
</dbReference>
<dbReference type="OrthoDB" id="591557at2759"/>
<dbReference type="SUPFAM" id="SSF101898">
    <property type="entry name" value="NHL repeat"/>
    <property type="match status" value="1"/>
</dbReference>
<dbReference type="PANTHER" id="PTHR31672:SF13">
    <property type="entry name" value="F-BOX PROTEIN CPR30-LIKE"/>
    <property type="match status" value="1"/>
</dbReference>
<protein>
    <recommendedName>
        <fullName evidence="1">F-box domain-containing protein</fullName>
    </recommendedName>
</protein>
<dbReference type="InterPro" id="IPR013187">
    <property type="entry name" value="F-box-assoc_dom_typ3"/>
</dbReference>
<dbReference type="Pfam" id="PF08268">
    <property type="entry name" value="FBA_3"/>
    <property type="match status" value="1"/>
</dbReference>
<dbReference type="Proteomes" id="UP000501690">
    <property type="component" value="Linkage Group LG11"/>
</dbReference>
<dbReference type="InterPro" id="IPR050796">
    <property type="entry name" value="SCF_F-box_component"/>
</dbReference>
<evidence type="ECO:0000313" key="3">
    <source>
        <dbReference type="Proteomes" id="UP000501690"/>
    </source>
</evidence>
<evidence type="ECO:0000259" key="1">
    <source>
        <dbReference type="SMART" id="SM00256"/>
    </source>
</evidence>
<dbReference type="AlphaFoldDB" id="A0A4D6NRH8"/>
<name>A0A4D6NRH8_VIGUN</name>
<dbReference type="Gramene" id="Vigun09g186300.1.v1.2">
    <property type="protein sequence ID" value="Vigun09g186300.1.v1.2.CDS.1"/>
    <property type="gene ID" value="Vigun09g186300.v1.2"/>
</dbReference>
<keyword evidence="3" id="KW-1185">Reference proteome</keyword>
<dbReference type="Pfam" id="PF00646">
    <property type="entry name" value="F-box"/>
    <property type="match status" value="1"/>
</dbReference>
<feature type="domain" description="F-box" evidence="1">
    <location>
        <begin position="21"/>
        <end position="61"/>
    </location>
</feature>
<organism evidence="2 3">
    <name type="scientific">Vigna unguiculata</name>
    <name type="common">Cowpea</name>
    <dbReference type="NCBI Taxonomy" id="3917"/>
    <lineage>
        <taxon>Eukaryota</taxon>
        <taxon>Viridiplantae</taxon>
        <taxon>Streptophyta</taxon>
        <taxon>Embryophyta</taxon>
        <taxon>Tracheophyta</taxon>
        <taxon>Spermatophyta</taxon>
        <taxon>Magnoliopsida</taxon>
        <taxon>eudicotyledons</taxon>
        <taxon>Gunneridae</taxon>
        <taxon>Pentapetalae</taxon>
        <taxon>rosids</taxon>
        <taxon>fabids</taxon>
        <taxon>Fabales</taxon>
        <taxon>Fabaceae</taxon>
        <taxon>Papilionoideae</taxon>
        <taxon>50 kb inversion clade</taxon>
        <taxon>NPAAA clade</taxon>
        <taxon>indigoferoid/millettioid clade</taxon>
        <taxon>Phaseoleae</taxon>
        <taxon>Vigna</taxon>
    </lineage>
</organism>
<accession>A0A4D6NRH8</accession>
<dbReference type="EMBL" id="CP039355">
    <property type="protein sequence ID" value="QCE15988.1"/>
    <property type="molecule type" value="Genomic_DNA"/>
</dbReference>
<evidence type="ECO:0000313" key="2">
    <source>
        <dbReference type="EMBL" id="QCE15988.1"/>
    </source>
</evidence>
<sequence length="383" mass="44414">MKTGDSKRKKTKIDSPLSVDVNEDLVKEILLKLPTKSVLSFKGLSKSWFSLISDPEFARRHFDAAVAPTYKLLNIVKDCAVYCADKESALCDDDSWHAVSNISGFHWYVNCISVAGSCRGFVLLQYLLHDFVLWNPLTGVQKEIHQKRGTWTRHHLSGMGYDPVDDDIVLVTIILRIHDGNHMLLRYFSLRNNCWTSVKYDVSYVAPYFGAELRHGQLWNETLYWIVKSADDLRNVMIAFDVREKRLLEITLPHHLANLPNGSDIYHLKVMGEYLYLCLVVRNHPYQLIEIWSVKECKQETVWTKTFDFSFYFRPSLNLIFPVCFTENGEILAFCNNNTLVKIDEKGKLRYGNQNNSRLHFLRCVMYRESFLPLPGDEAEPED</sequence>
<dbReference type="SMART" id="SM00256">
    <property type="entry name" value="FBOX"/>
    <property type="match status" value="1"/>
</dbReference>
<dbReference type="InterPro" id="IPR017451">
    <property type="entry name" value="F-box-assoc_interact_dom"/>
</dbReference>
<dbReference type="InterPro" id="IPR001810">
    <property type="entry name" value="F-box_dom"/>
</dbReference>
<gene>
    <name evidence="2" type="ORF">DEO72_LG11g3001</name>
</gene>